<sequence length="39" mass="4330">MLCFLIYIKCTKDCASGYYAKDRLSAKVGAFIIPDIANL</sequence>
<dbReference type="AlphaFoldDB" id="A0A2U3LTP7"/>
<proteinExistence type="predicted"/>
<evidence type="ECO:0000313" key="1">
    <source>
        <dbReference type="EMBL" id="SPF55219.1"/>
    </source>
</evidence>
<gene>
    <name evidence="1" type="ORF">SBF1_8040001</name>
</gene>
<evidence type="ECO:0000313" key="2">
    <source>
        <dbReference type="Proteomes" id="UP000238916"/>
    </source>
</evidence>
<dbReference type="Proteomes" id="UP000238916">
    <property type="component" value="Unassembled WGS sequence"/>
</dbReference>
<accession>A0A2U3LTP7</accession>
<reference evidence="2" key="1">
    <citation type="submission" date="2018-02" db="EMBL/GenBank/DDBJ databases">
        <authorList>
            <person name="Hausmann B."/>
        </authorList>
    </citation>
    <scope>NUCLEOTIDE SEQUENCE [LARGE SCALE GENOMIC DNA]</scope>
    <source>
        <strain evidence="2">Peat soil MAG SbF1</strain>
    </source>
</reference>
<name>A0A2U3LTP7_9FIRM</name>
<protein>
    <submittedName>
        <fullName evidence="1">Uncharacterized protein</fullName>
    </submittedName>
</protein>
<organism evidence="1 2">
    <name type="scientific">Candidatus Desulfosporosinus infrequens</name>
    <dbReference type="NCBI Taxonomy" id="2043169"/>
    <lineage>
        <taxon>Bacteria</taxon>
        <taxon>Bacillati</taxon>
        <taxon>Bacillota</taxon>
        <taxon>Clostridia</taxon>
        <taxon>Eubacteriales</taxon>
        <taxon>Desulfitobacteriaceae</taxon>
        <taxon>Desulfosporosinus</taxon>
    </lineage>
</organism>
<dbReference type="EMBL" id="OMOF01000784">
    <property type="protein sequence ID" value="SPF55219.1"/>
    <property type="molecule type" value="Genomic_DNA"/>
</dbReference>